<dbReference type="Proteomes" id="UP000191522">
    <property type="component" value="Unassembled WGS sequence"/>
</dbReference>
<dbReference type="InterPro" id="IPR002347">
    <property type="entry name" value="SDR_fam"/>
</dbReference>
<dbReference type="OrthoDB" id="1933717at2759"/>
<dbReference type="PANTHER" id="PTHR43669:SF3">
    <property type="entry name" value="ALCOHOL DEHYDROGENASE, PUTATIVE (AFU_ORTHOLOGUE AFUA_3G03445)-RELATED"/>
    <property type="match status" value="1"/>
</dbReference>
<gene>
    <name evidence="3" type="ORF">PENDEC_c059G00375</name>
</gene>
<evidence type="ECO:0000256" key="2">
    <source>
        <dbReference type="ARBA" id="ARBA00023002"/>
    </source>
</evidence>
<dbReference type="PANTHER" id="PTHR43669">
    <property type="entry name" value="5-KETO-D-GLUCONATE 5-REDUCTASE"/>
    <property type="match status" value="1"/>
</dbReference>
<evidence type="ECO:0000313" key="4">
    <source>
        <dbReference type="Proteomes" id="UP000191522"/>
    </source>
</evidence>
<evidence type="ECO:0000313" key="3">
    <source>
        <dbReference type="EMBL" id="OQD66266.1"/>
    </source>
</evidence>
<sequence>MVSPPMKSFVSFTKTWHNDTYPSISPTRPELSAAGKNVVITGGGTGIGKAAAIAFAQAGAKSISIIGRRIDRLHAAGQATTEANPSTQVVLQTGDITDLASINAALGAIVNKVGSNIDIFVSNAGMLPKEAPVIGYPEAELRRAFEINTMGTFHALHAFTPLAAPGAKFLHTASSISHWAPLPEVPGVWSYAVTKGAALKMVDYYASEHPDIHVASFHPGIVGTEINPNIPVGPDTVELPGHFAVWLASNEAAFLRNKLTWSNWDVDELIARAEEIRTSFLLRISLNGVEM</sequence>
<dbReference type="Pfam" id="PF00106">
    <property type="entry name" value="adh_short"/>
    <property type="match status" value="1"/>
</dbReference>
<dbReference type="OMA" id="TTQRESI"/>
<dbReference type="Gene3D" id="3.40.50.720">
    <property type="entry name" value="NAD(P)-binding Rossmann-like Domain"/>
    <property type="match status" value="1"/>
</dbReference>
<dbReference type="PRINTS" id="PR00081">
    <property type="entry name" value="GDHRDH"/>
</dbReference>
<dbReference type="AlphaFoldDB" id="A0A1V6NPF8"/>
<name>A0A1V6NPF8_PENDC</name>
<keyword evidence="2" id="KW-0560">Oxidoreductase</keyword>
<dbReference type="EMBL" id="MDYL01000059">
    <property type="protein sequence ID" value="OQD66266.1"/>
    <property type="molecule type" value="Genomic_DNA"/>
</dbReference>
<comment type="caution">
    <text evidence="3">The sequence shown here is derived from an EMBL/GenBank/DDBJ whole genome shotgun (WGS) entry which is preliminary data.</text>
</comment>
<dbReference type="InterPro" id="IPR036291">
    <property type="entry name" value="NAD(P)-bd_dom_sf"/>
</dbReference>
<accession>A0A1V6NPF8</accession>
<keyword evidence="4" id="KW-1185">Reference proteome</keyword>
<proteinExistence type="inferred from homology"/>
<protein>
    <submittedName>
        <fullName evidence="3">Uncharacterized protein</fullName>
    </submittedName>
</protein>
<comment type="similarity">
    <text evidence="1">Belongs to the short-chain dehydrogenases/reductases (SDR) family.</text>
</comment>
<evidence type="ECO:0000256" key="1">
    <source>
        <dbReference type="ARBA" id="ARBA00006484"/>
    </source>
</evidence>
<dbReference type="STRING" id="69771.A0A1V6NPF8"/>
<dbReference type="SUPFAM" id="SSF51735">
    <property type="entry name" value="NAD(P)-binding Rossmann-fold domains"/>
    <property type="match status" value="1"/>
</dbReference>
<dbReference type="GO" id="GO:0016491">
    <property type="term" value="F:oxidoreductase activity"/>
    <property type="evidence" value="ECO:0007669"/>
    <property type="project" value="UniProtKB-KW"/>
</dbReference>
<organism evidence="3 4">
    <name type="scientific">Penicillium decumbens</name>
    <dbReference type="NCBI Taxonomy" id="69771"/>
    <lineage>
        <taxon>Eukaryota</taxon>
        <taxon>Fungi</taxon>
        <taxon>Dikarya</taxon>
        <taxon>Ascomycota</taxon>
        <taxon>Pezizomycotina</taxon>
        <taxon>Eurotiomycetes</taxon>
        <taxon>Eurotiomycetidae</taxon>
        <taxon>Eurotiales</taxon>
        <taxon>Aspergillaceae</taxon>
        <taxon>Penicillium</taxon>
    </lineage>
</organism>
<reference evidence="4" key="1">
    <citation type="journal article" date="2017" name="Nat. Microbiol.">
        <title>Global analysis of biosynthetic gene clusters reveals vast potential of secondary metabolite production in Penicillium species.</title>
        <authorList>
            <person name="Nielsen J.C."/>
            <person name="Grijseels S."/>
            <person name="Prigent S."/>
            <person name="Ji B."/>
            <person name="Dainat J."/>
            <person name="Nielsen K.F."/>
            <person name="Frisvad J.C."/>
            <person name="Workman M."/>
            <person name="Nielsen J."/>
        </authorList>
    </citation>
    <scope>NUCLEOTIDE SEQUENCE [LARGE SCALE GENOMIC DNA]</scope>
    <source>
        <strain evidence="4">IBT 11843</strain>
    </source>
</reference>